<dbReference type="EMBL" id="BAAANT010000001">
    <property type="protein sequence ID" value="GAA2129860.1"/>
    <property type="molecule type" value="Genomic_DNA"/>
</dbReference>
<proteinExistence type="predicted"/>
<accession>A0ABN2YNG1</accession>
<sequence>MPGNTTTPQPRCEAAHLGDASPCEGPRDAVTVLDRHGDAAKACVHHGARLYASLTNPRVHPGSVPGAAIDVYYRAQSTSAFAWLDHHQLPTEDER</sequence>
<dbReference type="RefSeq" id="WP_344459587.1">
    <property type="nucleotide sequence ID" value="NZ_BAAANT010000001.1"/>
</dbReference>
<evidence type="ECO:0000313" key="2">
    <source>
        <dbReference type="EMBL" id="GAA2129860.1"/>
    </source>
</evidence>
<evidence type="ECO:0000256" key="1">
    <source>
        <dbReference type="SAM" id="MobiDB-lite"/>
    </source>
</evidence>
<keyword evidence="3" id="KW-1185">Reference proteome</keyword>
<evidence type="ECO:0000313" key="3">
    <source>
        <dbReference type="Proteomes" id="UP001422759"/>
    </source>
</evidence>
<reference evidence="2 3" key="1">
    <citation type="journal article" date="2019" name="Int. J. Syst. Evol. Microbiol.">
        <title>The Global Catalogue of Microorganisms (GCM) 10K type strain sequencing project: providing services to taxonomists for standard genome sequencing and annotation.</title>
        <authorList>
            <consortium name="The Broad Institute Genomics Platform"/>
            <consortium name="The Broad Institute Genome Sequencing Center for Infectious Disease"/>
            <person name="Wu L."/>
            <person name="Ma J."/>
        </authorList>
    </citation>
    <scope>NUCLEOTIDE SEQUENCE [LARGE SCALE GENOMIC DNA]</scope>
    <source>
        <strain evidence="2 3">JCM 14560</strain>
    </source>
</reference>
<dbReference type="Proteomes" id="UP001422759">
    <property type="component" value="Unassembled WGS sequence"/>
</dbReference>
<name>A0ABN2YNG1_9ACTN</name>
<protein>
    <submittedName>
        <fullName evidence="2">Uncharacterized protein</fullName>
    </submittedName>
</protein>
<gene>
    <name evidence="2" type="ORF">GCM10009760_01590</name>
</gene>
<comment type="caution">
    <text evidence="2">The sequence shown here is derived from an EMBL/GenBank/DDBJ whole genome shotgun (WGS) entry which is preliminary data.</text>
</comment>
<feature type="region of interest" description="Disordered" evidence="1">
    <location>
        <begin position="1"/>
        <end position="24"/>
    </location>
</feature>
<organism evidence="2 3">
    <name type="scientific">Kitasatospora kazusensis</name>
    <dbReference type="NCBI Taxonomy" id="407974"/>
    <lineage>
        <taxon>Bacteria</taxon>
        <taxon>Bacillati</taxon>
        <taxon>Actinomycetota</taxon>
        <taxon>Actinomycetes</taxon>
        <taxon>Kitasatosporales</taxon>
        <taxon>Streptomycetaceae</taxon>
        <taxon>Kitasatospora</taxon>
    </lineage>
</organism>